<dbReference type="RefSeq" id="WP_377378190.1">
    <property type="nucleotide sequence ID" value="NZ_JBHSSW010000009.1"/>
</dbReference>
<feature type="transmembrane region" description="Helical" evidence="6">
    <location>
        <begin position="12"/>
        <end position="37"/>
    </location>
</feature>
<evidence type="ECO:0000256" key="1">
    <source>
        <dbReference type="ARBA" id="ARBA00000085"/>
    </source>
</evidence>
<feature type="transmembrane region" description="Helical" evidence="6">
    <location>
        <begin position="114"/>
        <end position="139"/>
    </location>
</feature>
<keyword evidence="9" id="KW-1185">Reference proteome</keyword>
<feature type="transmembrane region" description="Helical" evidence="6">
    <location>
        <begin position="146"/>
        <end position="163"/>
    </location>
</feature>
<dbReference type="Gene3D" id="1.20.5.1930">
    <property type="match status" value="1"/>
</dbReference>
<feature type="domain" description="Histidine kinase" evidence="7">
    <location>
        <begin position="442"/>
        <end position="620"/>
    </location>
</feature>
<keyword evidence="4" id="KW-0418">Kinase</keyword>
<gene>
    <name evidence="8" type="ORF">ACFQDM_08800</name>
</gene>
<keyword evidence="6" id="KW-0812">Transmembrane</keyword>
<dbReference type="PANTHER" id="PTHR24421">
    <property type="entry name" value="NITRATE/NITRITE SENSOR PROTEIN NARX-RELATED"/>
    <property type="match status" value="1"/>
</dbReference>
<dbReference type="Proteomes" id="UP001596303">
    <property type="component" value="Unassembled WGS sequence"/>
</dbReference>
<dbReference type="SUPFAM" id="SSF55874">
    <property type="entry name" value="ATPase domain of HSP90 chaperone/DNA topoisomerase II/histidine kinase"/>
    <property type="match status" value="1"/>
</dbReference>
<organism evidence="8 9">
    <name type="scientific">Ponticaulis profundi</name>
    <dbReference type="NCBI Taxonomy" id="2665222"/>
    <lineage>
        <taxon>Bacteria</taxon>
        <taxon>Pseudomonadati</taxon>
        <taxon>Pseudomonadota</taxon>
        <taxon>Alphaproteobacteria</taxon>
        <taxon>Hyphomonadales</taxon>
        <taxon>Hyphomonadaceae</taxon>
        <taxon>Ponticaulis</taxon>
    </lineage>
</organism>
<feature type="transmembrane region" description="Helical" evidence="6">
    <location>
        <begin position="272"/>
        <end position="294"/>
    </location>
</feature>
<evidence type="ECO:0000313" key="8">
    <source>
        <dbReference type="EMBL" id="MFC6198175.1"/>
    </source>
</evidence>
<keyword evidence="5" id="KW-0902">Two-component regulatory system</keyword>
<name>A0ABW1S964_9PROT</name>
<dbReference type="GO" id="GO:0005524">
    <property type="term" value="F:ATP binding"/>
    <property type="evidence" value="ECO:0007669"/>
    <property type="project" value="UniProtKB-KW"/>
</dbReference>
<keyword evidence="8" id="KW-0547">Nucleotide-binding</keyword>
<dbReference type="CDD" id="cd16917">
    <property type="entry name" value="HATPase_UhpB-NarQ-NarX-like"/>
    <property type="match status" value="1"/>
</dbReference>
<evidence type="ECO:0000256" key="3">
    <source>
        <dbReference type="ARBA" id="ARBA00022679"/>
    </source>
</evidence>
<dbReference type="InterPro" id="IPR050482">
    <property type="entry name" value="Sensor_HK_TwoCompSys"/>
</dbReference>
<feature type="transmembrane region" description="Helical" evidence="6">
    <location>
        <begin position="300"/>
        <end position="319"/>
    </location>
</feature>
<accession>A0ABW1S964</accession>
<evidence type="ECO:0000256" key="6">
    <source>
        <dbReference type="SAM" id="Phobius"/>
    </source>
</evidence>
<evidence type="ECO:0000259" key="7">
    <source>
        <dbReference type="PROSITE" id="PS50109"/>
    </source>
</evidence>
<dbReference type="InterPro" id="IPR005467">
    <property type="entry name" value="His_kinase_dom"/>
</dbReference>
<feature type="transmembrane region" description="Helical" evidence="6">
    <location>
        <begin position="208"/>
        <end position="229"/>
    </location>
</feature>
<proteinExistence type="predicted"/>
<dbReference type="InterPro" id="IPR003594">
    <property type="entry name" value="HATPase_dom"/>
</dbReference>
<evidence type="ECO:0000313" key="9">
    <source>
        <dbReference type="Proteomes" id="UP001596303"/>
    </source>
</evidence>
<evidence type="ECO:0000256" key="5">
    <source>
        <dbReference type="ARBA" id="ARBA00023012"/>
    </source>
</evidence>
<protein>
    <recommendedName>
        <fullName evidence="2">histidine kinase</fullName>
        <ecNumber evidence="2">2.7.13.3</ecNumber>
    </recommendedName>
</protein>
<dbReference type="Gene3D" id="3.30.565.10">
    <property type="entry name" value="Histidine kinase-like ATPase, C-terminal domain"/>
    <property type="match status" value="1"/>
</dbReference>
<dbReference type="EC" id="2.7.13.3" evidence="2"/>
<reference evidence="9" key="1">
    <citation type="journal article" date="2019" name="Int. J. Syst. Evol. Microbiol.">
        <title>The Global Catalogue of Microorganisms (GCM) 10K type strain sequencing project: providing services to taxonomists for standard genome sequencing and annotation.</title>
        <authorList>
            <consortium name="The Broad Institute Genomics Platform"/>
            <consortium name="The Broad Institute Genome Sequencing Center for Infectious Disease"/>
            <person name="Wu L."/>
            <person name="Ma J."/>
        </authorList>
    </citation>
    <scope>NUCLEOTIDE SEQUENCE [LARGE SCALE GENOMIC DNA]</scope>
    <source>
        <strain evidence="9">CGMCC-1.15741</strain>
    </source>
</reference>
<dbReference type="EMBL" id="JBHSSW010000009">
    <property type="protein sequence ID" value="MFC6198175.1"/>
    <property type="molecule type" value="Genomic_DNA"/>
</dbReference>
<dbReference type="SMART" id="SM00387">
    <property type="entry name" value="HATPase_c"/>
    <property type="match status" value="1"/>
</dbReference>
<comment type="caution">
    <text evidence="8">The sequence shown here is derived from an EMBL/GenBank/DDBJ whole genome shotgun (WGS) entry which is preliminary data.</text>
</comment>
<keyword evidence="3" id="KW-0808">Transferase</keyword>
<sequence>MSARTLSIPPFARLIALAALGGGAFAFFALLLLMPITGWTWNVQEWRPIWETGAENWVSLLTGLLAYLVSAWIWALKPRNVAAILFAASGLMTLLFCFSASGMATALLLSDAQFIALIRGNIIGASGFGIIVTCLFIIYPGQLPRWRTFCTFTVVFFSAWTLLRTFGPYQKFEEVQAITFIEMIAIVAAVIGQIFIARHDPRQRAIAVWLGTATILGAGAFISTVAIPITFNQPPLLVEKYAFAFFLVIYIGLAVGLLRYRLFDLGGWAYTLAFYVSAAILLIALDVALIGLLTLEPGQALGASLLLVALLYLPLRDLIWRRVTRGKRSDETELFHQVLDASLQPSPENRIAAWERLLQNHFQPLDMETSQTTETRLEEEGIALSIPSVGVAPALQIRYPKQGRSLFTPRDCALVEQLVSLMRHADESRHAYDRGVSEERTRIARDIHDNIGAQLMRALHSETPERKDTQIRDTLADLRDVINNAQSPVLPLEEMLADLRAETADRLEPHGIALDWTLESEGALLLSPSFIHALRSLVREAASNTIKHASADRLTVSIRVTELQVQLHIEDNGQGFAIGTVTLGQGLGNMKARVESLGGAFSLEAGSAGARLSASLPREGHIQ</sequence>
<keyword evidence="6" id="KW-1133">Transmembrane helix</keyword>
<feature type="transmembrane region" description="Helical" evidence="6">
    <location>
        <begin position="175"/>
        <end position="196"/>
    </location>
</feature>
<dbReference type="PROSITE" id="PS50109">
    <property type="entry name" value="HIS_KIN"/>
    <property type="match status" value="1"/>
</dbReference>
<dbReference type="Pfam" id="PF02518">
    <property type="entry name" value="HATPase_c"/>
    <property type="match status" value="1"/>
</dbReference>
<comment type="catalytic activity">
    <reaction evidence="1">
        <text>ATP + protein L-histidine = ADP + protein N-phospho-L-histidine.</text>
        <dbReference type="EC" id="2.7.13.3"/>
    </reaction>
</comment>
<feature type="transmembrane region" description="Helical" evidence="6">
    <location>
        <begin position="57"/>
        <end position="76"/>
    </location>
</feature>
<keyword evidence="8" id="KW-0067">ATP-binding</keyword>
<dbReference type="InterPro" id="IPR036890">
    <property type="entry name" value="HATPase_C_sf"/>
</dbReference>
<feature type="transmembrane region" description="Helical" evidence="6">
    <location>
        <begin position="241"/>
        <end position="260"/>
    </location>
</feature>
<feature type="transmembrane region" description="Helical" evidence="6">
    <location>
        <begin position="83"/>
        <end position="108"/>
    </location>
</feature>
<evidence type="ECO:0000256" key="4">
    <source>
        <dbReference type="ARBA" id="ARBA00022777"/>
    </source>
</evidence>
<keyword evidence="6" id="KW-0472">Membrane</keyword>
<dbReference type="PANTHER" id="PTHR24421:SF10">
    <property type="entry name" value="NITRATE_NITRITE SENSOR PROTEIN NARQ"/>
    <property type="match status" value="1"/>
</dbReference>
<evidence type="ECO:0000256" key="2">
    <source>
        <dbReference type="ARBA" id="ARBA00012438"/>
    </source>
</evidence>